<keyword evidence="1" id="KW-1133">Transmembrane helix</keyword>
<dbReference type="InterPro" id="IPR007436">
    <property type="entry name" value="DUF485"/>
</dbReference>
<name>A0A0M4DKG9_9BACT</name>
<protein>
    <recommendedName>
        <fullName evidence="4">DUF485 domain-containing protein</fullName>
    </recommendedName>
</protein>
<dbReference type="STRING" id="1603606.DSOUD_3044"/>
<sequence>MAHGPAVKMGKDNASAYKTRLGIWMFLAYTIVYAGFIVINSTMPSLMQEVIFGQTLAIIYGFGLLLLALVQAVIYNSLCNRAEARLNN</sequence>
<proteinExistence type="predicted"/>
<dbReference type="PATRIC" id="fig|1603606.3.peg.3284"/>
<dbReference type="Proteomes" id="UP000057158">
    <property type="component" value="Chromosome"/>
</dbReference>
<reference evidence="2 3" key="1">
    <citation type="submission" date="2015-07" db="EMBL/GenBank/DDBJ databases">
        <title>Isolation and Genomic Characterization of a Novel Halophilic Metal-Reducing Deltaproteobacterium from the Deep Subsurface.</title>
        <authorList>
            <person name="Badalamenti J.P."/>
            <person name="Summers Z.M."/>
            <person name="Gralnick J.A."/>
            <person name="Bond D.R."/>
        </authorList>
    </citation>
    <scope>NUCLEOTIDE SEQUENCE [LARGE SCALE GENOMIC DNA]</scope>
    <source>
        <strain evidence="2 3">WTL</strain>
    </source>
</reference>
<keyword evidence="1" id="KW-0472">Membrane</keyword>
<evidence type="ECO:0008006" key="4">
    <source>
        <dbReference type="Google" id="ProtNLM"/>
    </source>
</evidence>
<dbReference type="OrthoDB" id="5421115at2"/>
<dbReference type="AlphaFoldDB" id="A0A0M4DKG9"/>
<dbReference type="EMBL" id="CP010802">
    <property type="protein sequence ID" value="ALC17770.1"/>
    <property type="molecule type" value="Genomic_DNA"/>
</dbReference>
<feature type="transmembrane region" description="Helical" evidence="1">
    <location>
        <begin position="51"/>
        <end position="75"/>
    </location>
</feature>
<feature type="transmembrane region" description="Helical" evidence="1">
    <location>
        <begin position="21"/>
        <end position="39"/>
    </location>
</feature>
<accession>A0A0M4DKG9</accession>
<dbReference type="RefSeq" id="WP_053551756.1">
    <property type="nucleotide sequence ID" value="NZ_CP010802.1"/>
</dbReference>
<dbReference type="Pfam" id="PF04341">
    <property type="entry name" value="DUF485"/>
    <property type="match status" value="1"/>
</dbReference>
<gene>
    <name evidence="2" type="ORF">DSOUD_3044</name>
</gene>
<dbReference type="KEGG" id="des:DSOUD_3044"/>
<keyword evidence="3" id="KW-1185">Reference proteome</keyword>
<evidence type="ECO:0000256" key="1">
    <source>
        <dbReference type="SAM" id="Phobius"/>
    </source>
</evidence>
<organism evidence="2 3">
    <name type="scientific">Desulfuromonas soudanensis</name>
    <dbReference type="NCBI Taxonomy" id="1603606"/>
    <lineage>
        <taxon>Bacteria</taxon>
        <taxon>Pseudomonadati</taxon>
        <taxon>Thermodesulfobacteriota</taxon>
        <taxon>Desulfuromonadia</taxon>
        <taxon>Desulfuromonadales</taxon>
        <taxon>Desulfuromonadaceae</taxon>
        <taxon>Desulfuromonas</taxon>
    </lineage>
</organism>
<evidence type="ECO:0000313" key="2">
    <source>
        <dbReference type="EMBL" id="ALC17770.1"/>
    </source>
</evidence>
<keyword evidence="1" id="KW-0812">Transmembrane</keyword>
<evidence type="ECO:0000313" key="3">
    <source>
        <dbReference type="Proteomes" id="UP000057158"/>
    </source>
</evidence>